<dbReference type="Pfam" id="PF11390">
    <property type="entry name" value="FdsD"/>
    <property type="match status" value="1"/>
</dbReference>
<evidence type="ECO:0000313" key="2">
    <source>
        <dbReference type="Proteomes" id="UP000325372"/>
    </source>
</evidence>
<reference evidence="1 2" key="1">
    <citation type="submission" date="2019-09" db="EMBL/GenBank/DDBJ databases">
        <title>Wenzhouxiangella sp. Genome sequencing and assembly.</title>
        <authorList>
            <person name="Zhang R."/>
        </authorList>
    </citation>
    <scope>NUCLEOTIDE SEQUENCE [LARGE SCALE GENOMIC DNA]</scope>
    <source>
        <strain evidence="1 2">W260</strain>
    </source>
</reference>
<dbReference type="EMBL" id="VYXP01000003">
    <property type="protein sequence ID" value="KAA9132518.1"/>
    <property type="molecule type" value="Genomic_DNA"/>
</dbReference>
<organism evidence="1 2">
    <name type="scientific">Marinihelvus fidelis</name>
    <dbReference type="NCBI Taxonomy" id="2613842"/>
    <lineage>
        <taxon>Bacteria</taxon>
        <taxon>Pseudomonadati</taxon>
        <taxon>Pseudomonadota</taxon>
        <taxon>Gammaproteobacteria</taxon>
        <taxon>Chromatiales</taxon>
        <taxon>Wenzhouxiangellaceae</taxon>
        <taxon>Marinihelvus</taxon>
    </lineage>
</organism>
<dbReference type="Proteomes" id="UP000325372">
    <property type="component" value="Unassembled WGS sequence"/>
</dbReference>
<protein>
    <submittedName>
        <fullName evidence="1">Formate dehydrogenase subunit delta</fullName>
    </submittedName>
</protein>
<evidence type="ECO:0000313" key="1">
    <source>
        <dbReference type="EMBL" id="KAA9132518.1"/>
    </source>
</evidence>
<keyword evidence="2" id="KW-1185">Reference proteome</keyword>
<proteinExistence type="predicted"/>
<sequence length="74" mass="8187">MDAELRHLVTMANDIARNLAAYDDAPVRVADHMRRFWAPAMRQRLVAHADSGGDELVETALLGVRQLTEKTAAS</sequence>
<dbReference type="RefSeq" id="WP_150863228.1">
    <property type="nucleotide sequence ID" value="NZ_VYXP01000003.1"/>
</dbReference>
<dbReference type="InterPro" id="IPR021074">
    <property type="entry name" value="Formate_DH_dsu"/>
</dbReference>
<dbReference type="AlphaFoldDB" id="A0A5N0TCW0"/>
<gene>
    <name evidence="1" type="ORF">F3N42_04650</name>
</gene>
<comment type="caution">
    <text evidence="1">The sequence shown here is derived from an EMBL/GenBank/DDBJ whole genome shotgun (WGS) entry which is preliminary data.</text>
</comment>
<name>A0A5N0TCW0_9GAMM</name>
<accession>A0A5N0TCW0</accession>